<dbReference type="Proteomes" id="UP000309133">
    <property type="component" value="Unassembled WGS sequence"/>
</dbReference>
<evidence type="ECO:0000256" key="1">
    <source>
        <dbReference type="ARBA" id="ARBA00004196"/>
    </source>
</evidence>
<evidence type="ECO:0000313" key="5">
    <source>
        <dbReference type="Proteomes" id="UP000309133"/>
    </source>
</evidence>
<evidence type="ECO:0000313" key="4">
    <source>
        <dbReference type="EMBL" id="THG31519.1"/>
    </source>
</evidence>
<dbReference type="SUPFAM" id="SSF53822">
    <property type="entry name" value="Periplasmic binding protein-like I"/>
    <property type="match status" value="1"/>
</dbReference>
<dbReference type="InterPro" id="IPR028082">
    <property type="entry name" value="Peripla_BP_I"/>
</dbReference>
<dbReference type="Gene3D" id="3.40.50.2300">
    <property type="match status" value="2"/>
</dbReference>
<dbReference type="GO" id="GO:0030246">
    <property type="term" value="F:carbohydrate binding"/>
    <property type="evidence" value="ECO:0007669"/>
    <property type="project" value="TreeGrafter"/>
</dbReference>
<protein>
    <submittedName>
        <fullName evidence="4">Sugar ABC transporter substrate-binding protein</fullName>
    </submittedName>
</protein>
<comment type="similarity">
    <text evidence="2">Belongs to the bacterial solute-binding protein 2 family.</text>
</comment>
<keyword evidence="5" id="KW-1185">Reference proteome</keyword>
<dbReference type="InterPro" id="IPR050555">
    <property type="entry name" value="Bact_Solute-Bind_Prot2"/>
</dbReference>
<reference evidence="4 5" key="1">
    <citation type="submission" date="2019-04" db="EMBL/GenBank/DDBJ databases">
        <authorList>
            <person name="Jiang L."/>
        </authorList>
    </citation>
    <scope>NUCLEOTIDE SEQUENCE [LARGE SCALE GENOMIC DNA]</scope>
    <source>
        <strain evidence="4 5">YIM 131853</strain>
    </source>
</reference>
<evidence type="ECO:0000259" key="3">
    <source>
        <dbReference type="Pfam" id="PF13407"/>
    </source>
</evidence>
<dbReference type="AlphaFoldDB" id="A0A4S4FM95"/>
<dbReference type="InterPro" id="IPR025997">
    <property type="entry name" value="SBP_2_dom"/>
</dbReference>
<sequence length="397" mass="40982">MKRRSEFDLMDRSMPHPMTRRARRAITTMAAVAAIATTLAGCSAAGEAAPGSTADGTAAAEIAQPAGYETVPAPGPAIDVSTLAGATVYWIPITSQAPVFSIEQAAATEAFAAAGVKLQLCDGEANPASVAKCTTQAVSAGAAGIIATSIPPEFAQQSFGAAVTAGVPVLFVNTKDATTPTEWGDLAAALPANFTVQAKVNTDLIIADSKKAAHVLVIGVTDSSVTTSVYESITAQYASDCPDCVVSSVEVGSTTLSNLSSQVSAALVKDPAISYVQVEFDSFAAPVVQAIRQLNKSSSIKVVSMLGQLDGMKRIADGSGFADTTYSLAALGWNEADVMLRMMLGVDPAIDGHKTPIKTYTSANISSADLTEAAWKSGEWSSDDDFRSMYTMLWGAS</sequence>
<dbReference type="PANTHER" id="PTHR30036:SF7">
    <property type="entry name" value="ABC TRANSPORTER PERIPLASMIC-BINDING PROTEIN YPHF"/>
    <property type="match status" value="1"/>
</dbReference>
<feature type="domain" description="Periplasmic binding protein" evidence="3">
    <location>
        <begin position="89"/>
        <end position="333"/>
    </location>
</feature>
<comment type="subcellular location">
    <subcellularLocation>
        <location evidence="1">Cell envelope</location>
    </subcellularLocation>
</comment>
<proteinExistence type="inferred from homology"/>
<organism evidence="4 5">
    <name type="scientific">Naasia lichenicola</name>
    <dbReference type="NCBI Taxonomy" id="2565933"/>
    <lineage>
        <taxon>Bacteria</taxon>
        <taxon>Bacillati</taxon>
        <taxon>Actinomycetota</taxon>
        <taxon>Actinomycetes</taxon>
        <taxon>Micrococcales</taxon>
        <taxon>Microbacteriaceae</taxon>
        <taxon>Naasia</taxon>
    </lineage>
</organism>
<name>A0A4S4FM95_9MICO</name>
<evidence type="ECO:0000256" key="2">
    <source>
        <dbReference type="ARBA" id="ARBA00007639"/>
    </source>
</evidence>
<dbReference type="EMBL" id="SSSM01000003">
    <property type="protein sequence ID" value="THG31519.1"/>
    <property type="molecule type" value="Genomic_DNA"/>
</dbReference>
<dbReference type="PANTHER" id="PTHR30036">
    <property type="entry name" value="D-XYLOSE-BINDING PERIPLASMIC PROTEIN"/>
    <property type="match status" value="1"/>
</dbReference>
<accession>A0A4S4FM95</accession>
<dbReference type="Pfam" id="PF13407">
    <property type="entry name" value="Peripla_BP_4"/>
    <property type="match status" value="1"/>
</dbReference>
<dbReference type="GO" id="GO:0030288">
    <property type="term" value="C:outer membrane-bounded periplasmic space"/>
    <property type="evidence" value="ECO:0007669"/>
    <property type="project" value="TreeGrafter"/>
</dbReference>
<gene>
    <name evidence="4" type="ORF">E6C64_05430</name>
</gene>
<comment type="caution">
    <text evidence="4">The sequence shown here is derived from an EMBL/GenBank/DDBJ whole genome shotgun (WGS) entry which is preliminary data.</text>
</comment>